<feature type="domain" description="Nephrocystin 3-like N-terminal" evidence="8">
    <location>
        <begin position="127"/>
        <end position="316"/>
    </location>
</feature>
<dbReference type="GO" id="GO:1990234">
    <property type="term" value="C:transferase complex"/>
    <property type="evidence" value="ECO:0007669"/>
    <property type="project" value="UniProtKB-ARBA"/>
</dbReference>
<evidence type="ECO:0000313" key="10">
    <source>
        <dbReference type="Proteomes" id="UP000248423"/>
    </source>
</evidence>
<feature type="repeat" description="WD" evidence="7">
    <location>
        <begin position="732"/>
        <end position="773"/>
    </location>
</feature>
<evidence type="ECO:0000256" key="1">
    <source>
        <dbReference type="ARBA" id="ARBA00004570"/>
    </source>
</evidence>
<accession>A0A319EPY8</accession>
<dbReference type="Gene3D" id="3.40.50.300">
    <property type="entry name" value="P-loop containing nucleotide triphosphate hydrolases"/>
    <property type="match status" value="1"/>
</dbReference>
<dbReference type="InterPro" id="IPR001680">
    <property type="entry name" value="WD40_rpt"/>
</dbReference>
<feature type="repeat" description="WD" evidence="7">
    <location>
        <begin position="837"/>
        <end position="868"/>
    </location>
</feature>
<dbReference type="PROSITE" id="PS50294">
    <property type="entry name" value="WD_REPEATS_REGION"/>
    <property type="match status" value="1"/>
</dbReference>
<evidence type="ECO:0000259" key="8">
    <source>
        <dbReference type="Pfam" id="PF24883"/>
    </source>
</evidence>
<dbReference type="PROSITE" id="PS50082">
    <property type="entry name" value="WD_REPEATS_2"/>
    <property type="match status" value="2"/>
</dbReference>
<dbReference type="VEuPathDB" id="FungiDB:BO78DRAFT_333564"/>
<sequence>MSVYYETLKYQIDVVKQYSRSTAGRYLRDIVVADNWKSMIENIKAKDRLVIDYLDVQSNALMRKIKHDIQQFHDQTQASIDGIGQDIKKIHQSHTLDKLEFLKKATYTARVQEDTECLEGTQIPMLQQIQLWIDDPDSPPIFWLYGMAGTGKSTIARTVASRFDDRRSLVCQGKLPSNICLGATFFFKRRKQGRSYADAFVSTLARQLVDALPDLAGPVCKAIENNLGISGDRLGIQWNDLILNPLKDLGQRILPHLTILLVIDALDECLPETPDTPDKPGQNTDNTDIQTILELLKQVQELQSSQVRIRVFLTSRPTDEIQSQFGQMPVDDHQDERLLKVPFPPADFSHKDDLTLLFEHRLKEIEADRRKHSKRWDAKWSSEETIRDLVCQSNGLFIFAATACRFLAQPRTKIIDRLDMILRSGKDAKIDKATPQGKLDALYIDILNAELIGAVTESERFERTAQFRKIVGTIIILSEPLGVHALSRLISDELEGMESEVGEMLRCLQSVMSVSQDDNSIELLHLSFRDFLVANERCGDDFWINEKELHEELFERCLEIMSQTLEKDVCHLGRVSTRIEDVRPDQLEQYLPEHARYACSSWAYHLHRSNGKLSDNGKLHTFRKQHFTHWVEAMAVTEKTPASIQMLNILLACIPTSAKQCSEFSVFVHDAKRFLINFRSVVEQAPLQVYVSALLFTPRNSTVRAHFEDEIPSWIAERPMVLEDWNPVLQTLELVPSRIRSGSFSPDQKFLATTSSDGIVSVWDTETWKCVQNLELGGHHIFNEVLSFSPDGKLMAYPGVYGYLEVWHLEKRTSKRLGCDMKDTDRKQYPKNDCERLLFSPDGRKIVSVHCRQKVQIWDLYTGELLRTIERESREWSTTLAISPDGNLLLCGWGDSLELRDASEGVLLHLVEDHVRQSSAFLPDGKLMFVSRDGTVQCWDPNTRALQSGMNIGSTQCASFSPDGKLLLAVSEHDQLLVWDLVSATLCTSLAVDPKLVRLYFHLAWLPITGSHVMVASKYGVCVWEASTGKLQKELGGQHLEIVAISSDGNLVAAHDRTSVKILEWLSGASKTVNGLVCETGEFCALSPDGTFMITTERGIMLVWHTKSKERVQTLRLQDGLYISAAVFSQDGTRVVTMTTSFSVTVWDVNSWDSLHTFVPSVPEDYVVHHWQSEISPEAGLLALSFRGNPYSIDIWDLKSGEHLRTIDSKELPLSLTISPDGRLVASVLATPYSCCIWNINTGELVKIIDCGWVLAFSPTSEFLASTSRGLVMLWCTNTWNKMGELRLDDNTITGGTFSRDGQWLCTNMGPIRVDSILDPKVGPLGKEITLNKDRGFLSEGGKELILIPPSSKPDRLVCADPSAVQYNSVALCYPDASAVTIGFDNSENRTVREILEE</sequence>
<dbReference type="SUPFAM" id="SSF52540">
    <property type="entry name" value="P-loop containing nucleoside triphosphate hydrolases"/>
    <property type="match status" value="1"/>
</dbReference>
<dbReference type="Pfam" id="PF24883">
    <property type="entry name" value="NPHP3_N"/>
    <property type="match status" value="1"/>
</dbReference>
<evidence type="ECO:0000256" key="6">
    <source>
        <dbReference type="ARBA" id="ARBA00043913"/>
    </source>
</evidence>
<keyword evidence="2 7" id="KW-0853">WD repeat</keyword>
<organism evidence="9 10">
    <name type="scientific">Aspergillus sclerotiicarbonarius (strain CBS 121057 / IBT 28362)</name>
    <dbReference type="NCBI Taxonomy" id="1448318"/>
    <lineage>
        <taxon>Eukaryota</taxon>
        <taxon>Fungi</taxon>
        <taxon>Dikarya</taxon>
        <taxon>Ascomycota</taxon>
        <taxon>Pezizomycotina</taxon>
        <taxon>Eurotiomycetes</taxon>
        <taxon>Eurotiomycetidae</taxon>
        <taxon>Eurotiales</taxon>
        <taxon>Aspergillaceae</taxon>
        <taxon>Aspergillus</taxon>
        <taxon>Aspergillus subgen. Circumdati</taxon>
    </lineage>
</organism>
<dbReference type="InterPro" id="IPR027417">
    <property type="entry name" value="P-loop_NTPase"/>
</dbReference>
<protein>
    <recommendedName>
        <fullName evidence="5">Mitochondrial division protein 1</fullName>
    </recommendedName>
</protein>
<dbReference type="OrthoDB" id="674604at2759"/>
<comment type="similarity">
    <text evidence="4">Belongs to the WD repeat MDV1/CAF4 family.</text>
</comment>
<dbReference type="Gene3D" id="2.130.10.10">
    <property type="entry name" value="YVTN repeat-like/Quinoprotein amine dehydrogenase"/>
    <property type="match status" value="4"/>
</dbReference>
<evidence type="ECO:0000256" key="2">
    <source>
        <dbReference type="ARBA" id="ARBA00022574"/>
    </source>
</evidence>
<dbReference type="STRING" id="1448318.A0A319EPY8"/>
<dbReference type="PANTHER" id="PTHR22847">
    <property type="entry name" value="WD40 REPEAT PROTEIN"/>
    <property type="match status" value="1"/>
</dbReference>
<dbReference type="Proteomes" id="UP000248423">
    <property type="component" value="Unassembled WGS sequence"/>
</dbReference>
<dbReference type="EMBL" id="KZ826318">
    <property type="protein sequence ID" value="PYI11401.1"/>
    <property type="molecule type" value="Genomic_DNA"/>
</dbReference>
<evidence type="ECO:0000256" key="7">
    <source>
        <dbReference type="PROSITE-ProRule" id="PRU00221"/>
    </source>
</evidence>
<reference evidence="9 10" key="1">
    <citation type="submission" date="2018-02" db="EMBL/GenBank/DDBJ databases">
        <title>The genomes of Aspergillus section Nigri reveals drivers in fungal speciation.</title>
        <authorList>
            <consortium name="DOE Joint Genome Institute"/>
            <person name="Vesth T.C."/>
            <person name="Nybo J."/>
            <person name="Theobald S."/>
            <person name="Brandl J."/>
            <person name="Frisvad J.C."/>
            <person name="Nielsen K.F."/>
            <person name="Lyhne E.K."/>
            <person name="Kogle M.E."/>
            <person name="Kuo A."/>
            <person name="Riley R."/>
            <person name="Clum A."/>
            <person name="Nolan M."/>
            <person name="Lipzen A."/>
            <person name="Salamov A."/>
            <person name="Henrissat B."/>
            <person name="Wiebenga A."/>
            <person name="De vries R.P."/>
            <person name="Grigoriev I.V."/>
            <person name="Mortensen U.H."/>
            <person name="Andersen M.R."/>
            <person name="Baker S.E."/>
        </authorList>
    </citation>
    <scope>NUCLEOTIDE SEQUENCE [LARGE SCALE GENOMIC DNA]</scope>
    <source>
        <strain evidence="9 10">CBS 121057</strain>
    </source>
</reference>
<evidence type="ECO:0000256" key="4">
    <source>
        <dbReference type="ARBA" id="ARBA00038415"/>
    </source>
</evidence>
<dbReference type="InterPro" id="IPR056884">
    <property type="entry name" value="NPHP3-like_N"/>
</dbReference>
<dbReference type="SMART" id="SM00320">
    <property type="entry name" value="WD40"/>
    <property type="match status" value="9"/>
</dbReference>
<dbReference type="Pfam" id="PF00400">
    <property type="entry name" value="WD40"/>
    <property type="match status" value="2"/>
</dbReference>
<dbReference type="PROSITE" id="PS00678">
    <property type="entry name" value="WD_REPEATS_1"/>
    <property type="match status" value="1"/>
</dbReference>
<dbReference type="InterPro" id="IPR019775">
    <property type="entry name" value="WD40_repeat_CS"/>
</dbReference>
<keyword evidence="10" id="KW-1185">Reference proteome</keyword>
<evidence type="ECO:0000256" key="3">
    <source>
        <dbReference type="ARBA" id="ARBA00022737"/>
    </source>
</evidence>
<dbReference type="InterPro" id="IPR015943">
    <property type="entry name" value="WD40/YVTN_repeat-like_dom_sf"/>
</dbReference>
<dbReference type="GO" id="GO:0005741">
    <property type="term" value="C:mitochondrial outer membrane"/>
    <property type="evidence" value="ECO:0007669"/>
    <property type="project" value="UniProtKB-SubCell"/>
</dbReference>
<comment type="subcellular location">
    <subcellularLocation>
        <location evidence="1">Mitochondrion outer membrane</location>
        <topology evidence="1">Peripheral membrane protein</topology>
        <orientation evidence="1">Cytoplasmic side</orientation>
    </subcellularLocation>
</comment>
<dbReference type="PANTHER" id="PTHR22847:SF637">
    <property type="entry name" value="WD REPEAT DOMAIN 5B"/>
    <property type="match status" value="1"/>
</dbReference>
<evidence type="ECO:0000313" key="9">
    <source>
        <dbReference type="EMBL" id="PYI11401.1"/>
    </source>
</evidence>
<gene>
    <name evidence="9" type="ORF">BO78DRAFT_333564</name>
</gene>
<proteinExistence type="inferred from homology"/>
<name>A0A319EPY8_ASPSB</name>
<dbReference type="SUPFAM" id="SSF82171">
    <property type="entry name" value="DPP6 N-terminal domain-like"/>
    <property type="match status" value="2"/>
</dbReference>
<comment type="function">
    <text evidence="6">Involved in mitochondrial fission. Acts as an adapter protein required to form mitochondrial fission complexes. Formation of these complexes is required to promote constriction and fission of the mitochondrial compartment at a late step in mitochondrial division.</text>
</comment>
<keyword evidence="3" id="KW-0677">Repeat</keyword>
<evidence type="ECO:0000256" key="5">
    <source>
        <dbReference type="ARBA" id="ARBA00039789"/>
    </source>
</evidence>